<keyword evidence="1" id="KW-0472">Membrane</keyword>
<protein>
    <submittedName>
        <fullName evidence="2">Uncharacterized protein</fullName>
    </submittedName>
</protein>
<dbReference type="SUPFAM" id="SSF53822">
    <property type="entry name" value="Periplasmic binding protein-like I"/>
    <property type="match status" value="1"/>
</dbReference>
<feature type="transmembrane region" description="Helical" evidence="1">
    <location>
        <begin position="35"/>
        <end position="55"/>
    </location>
</feature>
<reference evidence="2 3" key="1">
    <citation type="submission" date="2016-01" db="EMBL/GenBank/DDBJ databases">
        <title>Whole genome sequence and analysis of Micromonospora rosaria DSM 803, which can produce antibacterial substance rosamicin.</title>
        <authorList>
            <person name="Yang H."/>
            <person name="He X."/>
            <person name="Zhu D."/>
        </authorList>
    </citation>
    <scope>NUCLEOTIDE SEQUENCE [LARGE SCALE GENOMIC DNA]</scope>
    <source>
        <strain evidence="2 3">DSM 803</strain>
    </source>
</reference>
<keyword evidence="1" id="KW-1133">Transmembrane helix</keyword>
<comment type="caution">
    <text evidence="2">The sequence shown here is derived from an EMBL/GenBank/DDBJ whole genome shotgun (WGS) entry which is preliminary data.</text>
</comment>
<organism evidence="2 3">
    <name type="scientific">Micromonospora rosaria</name>
    <dbReference type="NCBI Taxonomy" id="47874"/>
    <lineage>
        <taxon>Bacteria</taxon>
        <taxon>Bacillati</taxon>
        <taxon>Actinomycetota</taxon>
        <taxon>Actinomycetes</taxon>
        <taxon>Micromonosporales</taxon>
        <taxon>Micromonosporaceae</taxon>
        <taxon>Micromonospora</taxon>
    </lineage>
</organism>
<evidence type="ECO:0000313" key="3">
    <source>
        <dbReference type="Proteomes" id="UP000070620"/>
    </source>
</evidence>
<accession>A0A136PXX0</accession>
<dbReference type="EMBL" id="LRQV01000008">
    <property type="protein sequence ID" value="KXK63203.1"/>
    <property type="molecule type" value="Genomic_DNA"/>
</dbReference>
<dbReference type="AlphaFoldDB" id="A0A136PXX0"/>
<proteinExistence type="predicted"/>
<dbReference type="InterPro" id="IPR028082">
    <property type="entry name" value="Peripla_BP_I"/>
</dbReference>
<dbReference type="Proteomes" id="UP000070620">
    <property type="component" value="Unassembled WGS sequence"/>
</dbReference>
<evidence type="ECO:0000256" key="1">
    <source>
        <dbReference type="SAM" id="Phobius"/>
    </source>
</evidence>
<keyword evidence="1" id="KW-0812">Transmembrane</keyword>
<keyword evidence="3" id="KW-1185">Reference proteome</keyword>
<gene>
    <name evidence="2" type="ORF">AWW66_04520</name>
</gene>
<sequence length="518" mass="55714">MAVNSRNGTSPVADVPPDHLAPRVPRLRTVLRRSAVVLSVVVLVAAGAAVVHRVAVSCGPVRSGLTRVDGECVGVLTDVGSHPFSDDLRSVQDAIDRENAWVDAQYRADPGGNRYVRVALFSPMTATAHSFMTADQVRHTVQGAYVAQRRANHTPDFDDPRPLVQLVLANPGSRQAQWPRVVRALERMTDDRHPLVAVIGMGTSITATRDAARYLSASATDLPMIAGVATTDEFRDITGFVRTSPSNTDYVRALADYLAGHRELRTGMLVYDDSEPDLYVRDLRSAYERHLRRYLTVPAKSYFGAADPENRTQLFATIQDSVCNAPRPDLILYAGRALDLDDFVRSLALRGCRDPISILVGATGLSPLEELVPTLVEGRITIVNAAAGHPSWFTADSHPPGSVPDGLPPFLAAFRAEKIGEPGALADGYGPTHHDAMATAVMAIRAVAPGLPRDEVPRAGNVRGQLMNLNNSSTVPGAGGTLTFTTDRKADPIGKWVPITVIPPATDAPTRRPYVTTG</sequence>
<name>A0A136PXX0_9ACTN</name>
<dbReference type="CDD" id="cd06268">
    <property type="entry name" value="PBP1_ABC_transporter_LIVBP-like"/>
    <property type="match status" value="1"/>
</dbReference>
<dbReference type="Gene3D" id="3.40.50.2300">
    <property type="match status" value="2"/>
</dbReference>
<evidence type="ECO:0000313" key="2">
    <source>
        <dbReference type="EMBL" id="KXK63203.1"/>
    </source>
</evidence>